<dbReference type="PhylomeDB" id="A0A0D2X3N5"/>
<dbReference type="eggNOG" id="KOG3277">
    <property type="taxonomic scope" value="Eukaryota"/>
</dbReference>
<reference evidence="8" key="1">
    <citation type="submission" date="2011-02" db="EMBL/GenBank/DDBJ databases">
        <title>The Genome Sequence of Capsaspora owczarzaki ATCC 30864.</title>
        <authorList>
            <person name="Russ C."/>
            <person name="Cuomo C."/>
            <person name="Burger G."/>
            <person name="Gray M.W."/>
            <person name="Holland P.W.H."/>
            <person name="King N."/>
            <person name="Lang F.B.F."/>
            <person name="Roger A.J."/>
            <person name="Ruiz-Trillo I."/>
            <person name="Young S.K."/>
            <person name="Zeng Q."/>
            <person name="Gargeya S."/>
            <person name="Alvarado L."/>
            <person name="Berlin A."/>
            <person name="Chapman S.B."/>
            <person name="Chen Z."/>
            <person name="Freedman E."/>
            <person name="Gellesch M."/>
            <person name="Goldberg J."/>
            <person name="Griggs A."/>
            <person name="Gujja S."/>
            <person name="Heilman E."/>
            <person name="Heiman D."/>
            <person name="Howarth C."/>
            <person name="Mehta T."/>
            <person name="Neiman D."/>
            <person name="Pearson M."/>
            <person name="Roberts A."/>
            <person name="Saif S."/>
            <person name="Shea T."/>
            <person name="Shenoy N."/>
            <person name="Sisk P."/>
            <person name="Stolte C."/>
            <person name="Sykes S."/>
            <person name="White J."/>
            <person name="Yandava C."/>
            <person name="Haas B."/>
            <person name="Nusbaum C."/>
            <person name="Birren B."/>
        </authorList>
    </citation>
    <scope>NUCLEOTIDE SEQUENCE</scope>
    <source>
        <strain evidence="8">ATCC 30864</strain>
    </source>
</reference>
<dbReference type="AlphaFoldDB" id="A0A0D2X3N5"/>
<sequence>MLPQSARALAKSCASTPLLGLKQASLSSSHSSKSMLGAVSVAAAASFTTTTTASRPQFWSSTAAATAPMSLLMHRACSCAFTAPVSTPAMHAVAAGTRRLASSTAPPPPPPSSPTSQAAEQAAAHGATSESKPTPVGSIDPSQGRFLIAFTCKPCSHRNSKTISKHSYQKGVVLIRCDGCKQIHLIADNLNWFQTGHRNIEEILRAKGQTVIRNPETILRDHGLDLAALSSSTVEINGSADSK</sequence>
<dbReference type="GO" id="GO:0051087">
    <property type="term" value="F:protein-folding chaperone binding"/>
    <property type="evidence" value="ECO:0007669"/>
    <property type="project" value="TreeGrafter"/>
</dbReference>
<dbReference type="PROSITE" id="PS51501">
    <property type="entry name" value="ZF_DNL"/>
    <property type="match status" value="1"/>
</dbReference>
<keyword evidence="3" id="KW-0862">Zinc</keyword>
<dbReference type="GO" id="GO:0050821">
    <property type="term" value="P:protein stabilization"/>
    <property type="evidence" value="ECO:0007669"/>
    <property type="project" value="TreeGrafter"/>
</dbReference>
<name>A0A0D2X3N5_CAPO3</name>
<dbReference type="RefSeq" id="XP_004346924.1">
    <property type="nucleotide sequence ID" value="XM_004346874.2"/>
</dbReference>
<feature type="compositionally biased region" description="Low complexity" evidence="5">
    <location>
        <begin position="114"/>
        <end position="124"/>
    </location>
</feature>
<dbReference type="GO" id="GO:0006457">
    <property type="term" value="P:protein folding"/>
    <property type="evidence" value="ECO:0007669"/>
    <property type="project" value="TreeGrafter"/>
</dbReference>
<organism evidence="7 8">
    <name type="scientific">Capsaspora owczarzaki (strain ATCC 30864)</name>
    <dbReference type="NCBI Taxonomy" id="595528"/>
    <lineage>
        <taxon>Eukaryota</taxon>
        <taxon>Filasterea</taxon>
        <taxon>Capsaspora</taxon>
    </lineage>
</organism>
<gene>
    <name evidence="7" type="ORF">CAOG_005239</name>
</gene>
<keyword evidence="2 4" id="KW-0863">Zinc-finger</keyword>
<dbReference type="OMA" id="PCDHRSK"/>
<dbReference type="OrthoDB" id="512667at2759"/>
<evidence type="ECO:0000259" key="6">
    <source>
        <dbReference type="PROSITE" id="PS51501"/>
    </source>
</evidence>
<proteinExistence type="predicted"/>
<dbReference type="GO" id="GO:0030150">
    <property type="term" value="P:protein import into mitochondrial matrix"/>
    <property type="evidence" value="ECO:0007669"/>
    <property type="project" value="TreeGrafter"/>
</dbReference>
<evidence type="ECO:0000256" key="5">
    <source>
        <dbReference type="SAM" id="MobiDB-lite"/>
    </source>
</evidence>
<dbReference type="InterPro" id="IPR024158">
    <property type="entry name" value="Mt_import_TIM15"/>
</dbReference>
<evidence type="ECO:0000256" key="3">
    <source>
        <dbReference type="ARBA" id="ARBA00022833"/>
    </source>
</evidence>
<dbReference type="STRING" id="595528.A0A0D2X3N5"/>
<dbReference type="InParanoid" id="A0A0D2X3N5"/>
<evidence type="ECO:0000256" key="1">
    <source>
        <dbReference type="ARBA" id="ARBA00022723"/>
    </source>
</evidence>
<dbReference type="PANTHER" id="PTHR20922:SF13">
    <property type="entry name" value="DNL-TYPE ZINC FINGER PROTEIN"/>
    <property type="match status" value="1"/>
</dbReference>
<evidence type="ECO:0000256" key="4">
    <source>
        <dbReference type="PROSITE-ProRule" id="PRU00834"/>
    </source>
</evidence>
<feature type="region of interest" description="Disordered" evidence="5">
    <location>
        <begin position="96"/>
        <end position="139"/>
    </location>
</feature>
<evidence type="ECO:0000256" key="2">
    <source>
        <dbReference type="ARBA" id="ARBA00022771"/>
    </source>
</evidence>
<dbReference type="Proteomes" id="UP000008743">
    <property type="component" value="Unassembled WGS sequence"/>
</dbReference>
<protein>
    <recommendedName>
        <fullName evidence="6">DNL-type domain-containing protein</fullName>
    </recommendedName>
</protein>
<keyword evidence="8" id="KW-1185">Reference proteome</keyword>
<dbReference type="GO" id="GO:0005739">
    <property type="term" value="C:mitochondrion"/>
    <property type="evidence" value="ECO:0007669"/>
    <property type="project" value="TreeGrafter"/>
</dbReference>
<evidence type="ECO:0000313" key="8">
    <source>
        <dbReference type="Proteomes" id="UP000008743"/>
    </source>
</evidence>
<dbReference type="InterPro" id="IPR007853">
    <property type="entry name" value="Znf_DNL-typ"/>
</dbReference>
<keyword evidence="1" id="KW-0479">Metal-binding</keyword>
<dbReference type="EMBL" id="KE346367">
    <property type="protein sequence ID" value="KJE94619.1"/>
    <property type="molecule type" value="Genomic_DNA"/>
</dbReference>
<dbReference type="Pfam" id="PF05180">
    <property type="entry name" value="zf-DNL"/>
    <property type="match status" value="1"/>
</dbReference>
<evidence type="ECO:0000313" key="7">
    <source>
        <dbReference type="EMBL" id="KJE94619.1"/>
    </source>
</evidence>
<dbReference type="GO" id="GO:0008270">
    <property type="term" value="F:zinc ion binding"/>
    <property type="evidence" value="ECO:0007669"/>
    <property type="project" value="UniProtKB-KW"/>
</dbReference>
<accession>A0A0D2X3N5</accession>
<feature type="domain" description="DNL-type" evidence="6">
    <location>
        <begin position="141"/>
        <end position="236"/>
    </location>
</feature>
<dbReference type="PANTHER" id="PTHR20922">
    <property type="entry name" value="DNL-TYPE ZINC FINGER PROTEIN"/>
    <property type="match status" value="1"/>
</dbReference>